<evidence type="ECO:0000313" key="3">
    <source>
        <dbReference type="Proteomes" id="UP000529795"/>
    </source>
</evidence>
<dbReference type="EMBL" id="JACIEV010000005">
    <property type="protein sequence ID" value="MBB4154290.1"/>
    <property type="molecule type" value="Genomic_DNA"/>
</dbReference>
<sequence length="118" mass="12461">MRAVMVVAAVAGIGMATPTLAQDRTGFQAIAAGDFAGAARQIEAERRIFPQRPELMLNLAAAYAKLGRIADARALYGEVQAVPVVNMDMPNGAVVSSHDIAARGLERLPARVEAFATR</sequence>
<evidence type="ECO:0000313" key="2">
    <source>
        <dbReference type="EMBL" id="MBB4154290.1"/>
    </source>
</evidence>
<dbReference type="Pfam" id="PF14559">
    <property type="entry name" value="TPR_19"/>
    <property type="match status" value="1"/>
</dbReference>
<keyword evidence="1" id="KW-0732">Signal</keyword>
<feature type="chain" id="PRO_5032622508" evidence="1">
    <location>
        <begin position="22"/>
        <end position="118"/>
    </location>
</feature>
<proteinExistence type="predicted"/>
<dbReference type="Proteomes" id="UP000529795">
    <property type="component" value="Unassembled WGS sequence"/>
</dbReference>
<keyword evidence="3" id="KW-1185">Reference proteome</keyword>
<accession>A0A840F8I9</accession>
<dbReference type="RefSeq" id="WP_183984645.1">
    <property type="nucleotide sequence ID" value="NZ_JACIEV010000005.1"/>
</dbReference>
<gene>
    <name evidence="2" type="ORF">GGQ80_002200</name>
</gene>
<protein>
    <submittedName>
        <fullName evidence="2">Flp pilus assembly protein TadD</fullName>
    </submittedName>
</protein>
<feature type="signal peptide" evidence="1">
    <location>
        <begin position="1"/>
        <end position="21"/>
    </location>
</feature>
<reference evidence="2 3" key="1">
    <citation type="submission" date="2020-08" db="EMBL/GenBank/DDBJ databases">
        <title>Genomic Encyclopedia of Type Strains, Phase IV (KMG-IV): sequencing the most valuable type-strain genomes for metagenomic binning, comparative biology and taxonomic classification.</title>
        <authorList>
            <person name="Goeker M."/>
        </authorList>
    </citation>
    <scope>NUCLEOTIDE SEQUENCE [LARGE SCALE GENOMIC DNA]</scope>
    <source>
        <strain evidence="2 3">YC6723</strain>
    </source>
</reference>
<dbReference type="AlphaFoldDB" id="A0A840F8I9"/>
<comment type="caution">
    <text evidence="2">The sequence shown here is derived from an EMBL/GenBank/DDBJ whole genome shotgun (WGS) entry which is preliminary data.</text>
</comment>
<dbReference type="InterPro" id="IPR011990">
    <property type="entry name" value="TPR-like_helical_dom_sf"/>
</dbReference>
<dbReference type="SUPFAM" id="SSF48452">
    <property type="entry name" value="TPR-like"/>
    <property type="match status" value="1"/>
</dbReference>
<organism evidence="2 3">
    <name type="scientific">Sphingomonas jinjuensis</name>
    <dbReference type="NCBI Taxonomy" id="535907"/>
    <lineage>
        <taxon>Bacteria</taxon>
        <taxon>Pseudomonadati</taxon>
        <taxon>Pseudomonadota</taxon>
        <taxon>Alphaproteobacteria</taxon>
        <taxon>Sphingomonadales</taxon>
        <taxon>Sphingomonadaceae</taxon>
        <taxon>Sphingomonas</taxon>
    </lineage>
</organism>
<dbReference type="Gene3D" id="1.25.40.10">
    <property type="entry name" value="Tetratricopeptide repeat domain"/>
    <property type="match status" value="1"/>
</dbReference>
<name>A0A840F8I9_9SPHN</name>
<evidence type="ECO:0000256" key="1">
    <source>
        <dbReference type="SAM" id="SignalP"/>
    </source>
</evidence>